<keyword evidence="3" id="KW-1185">Reference proteome</keyword>
<proteinExistence type="predicted"/>
<evidence type="ECO:0000313" key="3">
    <source>
        <dbReference type="Proteomes" id="UP001153328"/>
    </source>
</evidence>
<keyword evidence="1" id="KW-0732">Signal</keyword>
<accession>A0A9W4H6G8</accession>
<dbReference type="RefSeq" id="WP_205044690.1">
    <property type="nucleotide sequence ID" value="NZ_CAJVAX010000020.1"/>
</dbReference>
<gene>
    <name evidence="2" type="ORF">SBRY_60375</name>
</gene>
<sequence>MRTRTMVSVGAAAVGLVATALAAAPVASAAPAASTATQCETNFVCLYYHSSDYATSHGGNYGAVMETAANISDFKDWYFYKSAYGSDGAGLSVKNNAAYVTNWHPTKTYRVYYNSGYSCVYACQDIHGATSADLNSQLKNNDASGKFL</sequence>
<protein>
    <recommendedName>
        <fullName evidence="4">Peptidase inhibitor family I36</fullName>
    </recommendedName>
</protein>
<evidence type="ECO:0000256" key="1">
    <source>
        <dbReference type="SAM" id="SignalP"/>
    </source>
</evidence>
<name>A0A9W4H6G8_9ACTN</name>
<feature type="chain" id="PRO_5040916554" description="Peptidase inhibitor family I36" evidence="1">
    <location>
        <begin position="23"/>
        <end position="148"/>
    </location>
</feature>
<evidence type="ECO:0000313" key="2">
    <source>
        <dbReference type="EMBL" id="CAG7654142.1"/>
    </source>
</evidence>
<dbReference type="AlphaFoldDB" id="A0A9W4H6G8"/>
<dbReference type="Proteomes" id="UP001153328">
    <property type="component" value="Unassembled WGS sequence"/>
</dbReference>
<reference evidence="2" key="1">
    <citation type="submission" date="2021-06" db="EMBL/GenBank/DDBJ databases">
        <authorList>
            <person name="Arsene-Ploetze F."/>
        </authorList>
    </citation>
    <scope>NUCLEOTIDE SEQUENCE</scope>
    <source>
        <strain evidence="2">SBRY1</strain>
    </source>
</reference>
<dbReference type="EMBL" id="CAJVAX010000020">
    <property type="protein sequence ID" value="CAG7654142.1"/>
    <property type="molecule type" value="Genomic_DNA"/>
</dbReference>
<organism evidence="2 3">
    <name type="scientific">Actinacidiphila bryophytorum</name>
    <dbReference type="NCBI Taxonomy" id="1436133"/>
    <lineage>
        <taxon>Bacteria</taxon>
        <taxon>Bacillati</taxon>
        <taxon>Actinomycetota</taxon>
        <taxon>Actinomycetes</taxon>
        <taxon>Kitasatosporales</taxon>
        <taxon>Streptomycetaceae</taxon>
        <taxon>Actinacidiphila</taxon>
    </lineage>
</organism>
<evidence type="ECO:0008006" key="4">
    <source>
        <dbReference type="Google" id="ProtNLM"/>
    </source>
</evidence>
<feature type="signal peptide" evidence="1">
    <location>
        <begin position="1"/>
        <end position="22"/>
    </location>
</feature>
<comment type="caution">
    <text evidence="2">The sequence shown here is derived from an EMBL/GenBank/DDBJ whole genome shotgun (WGS) entry which is preliminary data.</text>
</comment>